<organism evidence="1 2">
    <name type="scientific">Pseudomonas juntendi</name>
    <dbReference type="NCBI Taxonomy" id="2666183"/>
    <lineage>
        <taxon>Bacteria</taxon>
        <taxon>Pseudomonadati</taxon>
        <taxon>Pseudomonadota</taxon>
        <taxon>Gammaproteobacteria</taxon>
        <taxon>Pseudomonadales</taxon>
        <taxon>Pseudomonadaceae</taxon>
        <taxon>Pseudomonas</taxon>
    </lineage>
</organism>
<name>A0ABZ2JF12_9PSED</name>
<dbReference type="Proteomes" id="UP001375228">
    <property type="component" value="Chromosome"/>
</dbReference>
<dbReference type="RefSeq" id="WP_338724978.1">
    <property type="nucleotide sequence ID" value="NZ_CP146690.1"/>
</dbReference>
<evidence type="ECO:0000313" key="2">
    <source>
        <dbReference type="Proteomes" id="UP001375228"/>
    </source>
</evidence>
<reference evidence="1 2" key="1">
    <citation type="submission" date="2024-03" db="EMBL/GenBank/DDBJ databases">
        <title>Pseudomonas juntendi.</title>
        <authorList>
            <person name="Liu Y."/>
        </authorList>
    </citation>
    <scope>NUCLEOTIDE SEQUENCE [LARGE SCALE GENOMIC DNA]</scope>
    <source>
        <strain evidence="1 2">L4046hy</strain>
    </source>
</reference>
<keyword evidence="2" id="KW-1185">Reference proteome</keyword>
<evidence type="ECO:0008006" key="3">
    <source>
        <dbReference type="Google" id="ProtNLM"/>
    </source>
</evidence>
<gene>
    <name evidence="1" type="ORF">V9385_04345</name>
</gene>
<proteinExistence type="predicted"/>
<dbReference type="EMBL" id="CP146691">
    <property type="protein sequence ID" value="WWY21834.1"/>
    <property type="molecule type" value="Genomic_DNA"/>
</dbReference>
<accession>A0ABZ2JF12</accession>
<evidence type="ECO:0000313" key="1">
    <source>
        <dbReference type="EMBL" id="WWY21834.1"/>
    </source>
</evidence>
<protein>
    <recommendedName>
        <fullName evidence="3">BTB domain-containing protein</fullName>
    </recommendedName>
</protein>
<sequence>MKDEEEFEFEFDDEPSDQLDCFDFEKIKIDMEDKYIEIHRIASDGVITLHYCGRLEKMTISGSYESSVFATTYPQLDARVLSAIASVFVDLRYYGHDFYSGDFKAALRNWLERFVFNDFERKDVDLVKYIIEKETNSLLRDLSKTRLQKCWNNDQFTPLIWASPEQIKKQYDHYLHFGQYEKHKEQ</sequence>